<organism evidence="1 2">
    <name type="scientific">Phaeodactylibacter luteus</name>
    <dbReference type="NCBI Taxonomy" id="1564516"/>
    <lineage>
        <taxon>Bacteria</taxon>
        <taxon>Pseudomonadati</taxon>
        <taxon>Bacteroidota</taxon>
        <taxon>Saprospiria</taxon>
        <taxon>Saprospirales</taxon>
        <taxon>Haliscomenobacteraceae</taxon>
        <taxon>Phaeodactylibacter</taxon>
    </lineage>
</organism>
<dbReference type="Proteomes" id="UP000321580">
    <property type="component" value="Unassembled WGS sequence"/>
</dbReference>
<sequence length="193" mass="22141">MKPLFPLLFLALLLGTSCNRKIQRIDTDTTVDLSGRWNDTDARLTAAELVTEIMGQPWLGRHTRENNGEEPVVIVGMVENKSHEHIESEVFTKELEKAFVKSGRVRLVQGGAKREQVRRERADQQTNASQSTMKKWGLEVGADYMLQGSINSIMDAYKREKVIYYQIDMTLTHMETNEVVWIGDKKIKKFVKN</sequence>
<protein>
    <submittedName>
        <fullName evidence="1">Penicillin-binding protein activator LpoB</fullName>
    </submittedName>
</protein>
<dbReference type="GO" id="GO:0031241">
    <property type="term" value="C:periplasmic side of cell outer membrane"/>
    <property type="evidence" value="ECO:0007669"/>
    <property type="project" value="TreeGrafter"/>
</dbReference>
<dbReference type="AlphaFoldDB" id="A0A5C6RKA7"/>
<proteinExistence type="predicted"/>
<dbReference type="GO" id="GO:0030234">
    <property type="term" value="F:enzyme regulator activity"/>
    <property type="evidence" value="ECO:0007669"/>
    <property type="project" value="TreeGrafter"/>
</dbReference>
<dbReference type="OrthoDB" id="9803653at2"/>
<evidence type="ECO:0000313" key="1">
    <source>
        <dbReference type="EMBL" id="TXB62414.1"/>
    </source>
</evidence>
<dbReference type="GO" id="GO:0009252">
    <property type="term" value="P:peptidoglycan biosynthetic process"/>
    <property type="evidence" value="ECO:0007669"/>
    <property type="project" value="TreeGrafter"/>
</dbReference>
<evidence type="ECO:0000313" key="2">
    <source>
        <dbReference type="Proteomes" id="UP000321580"/>
    </source>
</evidence>
<dbReference type="PANTHER" id="PTHR40593:SF1">
    <property type="entry name" value="PENICILLIN-BINDING PROTEIN ACTIVATOR LPOB"/>
    <property type="match status" value="1"/>
</dbReference>
<dbReference type="InterPro" id="IPR014094">
    <property type="entry name" value="LpoB"/>
</dbReference>
<comment type="caution">
    <text evidence="1">The sequence shown here is derived from an EMBL/GenBank/DDBJ whole genome shotgun (WGS) entry which is preliminary data.</text>
</comment>
<accession>A0A5C6RKA7</accession>
<dbReference type="PROSITE" id="PS51257">
    <property type="entry name" value="PROKAR_LIPOPROTEIN"/>
    <property type="match status" value="1"/>
</dbReference>
<dbReference type="RefSeq" id="WP_147168200.1">
    <property type="nucleotide sequence ID" value="NZ_VOOR01000030.1"/>
</dbReference>
<dbReference type="PANTHER" id="PTHR40593">
    <property type="entry name" value="PENICILLIN-BINDING PROTEIN ACTIVATOR LPOB"/>
    <property type="match status" value="1"/>
</dbReference>
<reference evidence="1 2" key="1">
    <citation type="submission" date="2019-08" db="EMBL/GenBank/DDBJ databases">
        <title>Genome of Phaeodactylibacter luteus.</title>
        <authorList>
            <person name="Bowman J.P."/>
        </authorList>
    </citation>
    <scope>NUCLEOTIDE SEQUENCE [LARGE SCALE GENOMIC DNA]</scope>
    <source>
        <strain evidence="1 2">KCTC 42180</strain>
    </source>
</reference>
<gene>
    <name evidence="1" type="ORF">FRY97_14120</name>
</gene>
<dbReference type="EMBL" id="VOOR01000030">
    <property type="protein sequence ID" value="TXB62414.1"/>
    <property type="molecule type" value="Genomic_DNA"/>
</dbReference>
<keyword evidence="2" id="KW-1185">Reference proteome</keyword>
<name>A0A5C6RKA7_9BACT</name>
<dbReference type="Gene3D" id="3.40.50.10610">
    <property type="entry name" value="ABC-type transport auxiliary lipoprotein component"/>
    <property type="match status" value="1"/>
</dbReference>
<dbReference type="Pfam" id="PF13036">
    <property type="entry name" value="LpoB"/>
    <property type="match status" value="1"/>
</dbReference>